<dbReference type="KEGG" id="ppsc:EHS13_25180"/>
<reference evidence="2" key="1">
    <citation type="submission" date="2018-11" db="EMBL/GenBank/DDBJ databases">
        <title>Complete genome sequence of Paenibacillus sp. ML311-T8.</title>
        <authorList>
            <person name="Nam Y.-D."/>
            <person name="Kang J."/>
            <person name="Chung W.-H."/>
            <person name="Park Y.S."/>
        </authorList>
    </citation>
    <scope>NUCLEOTIDE SEQUENCE [LARGE SCALE GENOMIC DNA]</scope>
    <source>
        <strain evidence="2">ML311-T8</strain>
    </source>
</reference>
<dbReference type="RefSeq" id="WP_155703044.1">
    <property type="nucleotide sequence ID" value="NZ_CP034235.1"/>
</dbReference>
<dbReference type="EMBL" id="CP034235">
    <property type="protein sequence ID" value="QGQ97947.1"/>
    <property type="molecule type" value="Genomic_DNA"/>
</dbReference>
<dbReference type="OrthoDB" id="2608138at2"/>
<organism evidence="1 2">
    <name type="scientific">Paenibacillus psychroresistens</name>
    <dbReference type="NCBI Taxonomy" id="1778678"/>
    <lineage>
        <taxon>Bacteria</taxon>
        <taxon>Bacillati</taxon>
        <taxon>Bacillota</taxon>
        <taxon>Bacilli</taxon>
        <taxon>Bacillales</taxon>
        <taxon>Paenibacillaceae</taxon>
        <taxon>Paenibacillus</taxon>
    </lineage>
</organism>
<dbReference type="Proteomes" id="UP000426246">
    <property type="component" value="Chromosome"/>
</dbReference>
<keyword evidence="2" id="KW-1185">Reference proteome</keyword>
<sequence length="143" mass="16795">MNIFAKINQQLKKHVGNGTDSLDVFFQEERMLLPVPEKQQVDEITHNIARLKLTERLQIIQVVKNYMDEFTIPHIRLEPSWTSGHAMVNELFVARGDQSLMRCNVEAFFQNRFTGLRELVYLVSLVKFEGDRWSVFQVKEVNK</sequence>
<evidence type="ECO:0000313" key="1">
    <source>
        <dbReference type="EMBL" id="QGQ97947.1"/>
    </source>
</evidence>
<name>A0A6B8RQ27_9BACL</name>
<dbReference type="AlphaFoldDB" id="A0A6B8RQ27"/>
<proteinExistence type="predicted"/>
<gene>
    <name evidence="1" type="ORF">EHS13_25180</name>
</gene>
<evidence type="ECO:0000313" key="2">
    <source>
        <dbReference type="Proteomes" id="UP000426246"/>
    </source>
</evidence>
<protein>
    <submittedName>
        <fullName evidence="1">Uncharacterized protein</fullName>
    </submittedName>
</protein>
<accession>A0A6B8RQ27</accession>